<dbReference type="InterPro" id="IPR028098">
    <property type="entry name" value="Glyco_trans_4-like_N"/>
</dbReference>
<dbReference type="PANTHER" id="PTHR46401:SF2">
    <property type="entry name" value="GLYCOSYLTRANSFERASE WBBK-RELATED"/>
    <property type="match status" value="1"/>
</dbReference>
<dbReference type="Pfam" id="PF00534">
    <property type="entry name" value="Glycos_transf_1"/>
    <property type="match status" value="1"/>
</dbReference>
<feature type="domain" description="Glycosyltransferase subfamily 4-like N-terminal" evidence="3">
    <location>
        <begin position="373"/>
        <end position="506"/>
    </location>
</feature>
<name>A0A154QJZ7_9GAMM</name>
<dbReference type="PANTHER" id="PTHR46401">
    <property type="entry name" value="GLYCOSYLTRANSFERASE WBBK-RELATED"/>
    <property type="match status" value="1"/>
</dbReference>
<dbReference type="EMBL" id="LVJS01000026">
    <property type="protein sequence ID" value="KZC24518.1"/>
    <property type="molecule type" value="Genomic_DNA"/>
</dbReference>
<keyword evidence="1" id="KW-0808">Transferase</keyword>
<evidence type="ECO:0008006" key="6">
    <source>
        <dbReference type="Google" id="ProtNLM"/>
    </source>
</evidence>
<organism evidence="4 5">
    <name type="scientific">Rhodanobacter thiooxydans</name>
    <dbReference type="NCBI Taxonomy" id="416169"/>
    <lineage>
        <taxon>Bacteria</taxon>
        <taxon>Pseudomonadati</taxon>
        <taxon>Pseudomonadota</taxon>
        <taxon>Gammaproteobacteria</taxon>
        <taxon>Lysobacterales</taxon>
        <taxon>Rhodanobacteraceae</taxon>
        <taxon>Rhodanobacter</taxon>
    </lineage>
</organism>
<evidence type="ECO:0000313" key="5">
    <source>
        <dbReference type="Proteomes" id="UP000076131"/>
    </source>
</evidence>
<protein>
    <recommendedName>
        <fullName evidence="6">Glycosyl transferase family 1</fullName>
    </recommendedName>
</protein>
<gene>
    <name evidence="4" type="ORF">RHOFW104T7_08440</name>
</gene>
<feature type="domain" description="Glycosyl transferase family 1" evidence="2">
    <location>
        <begin position="534"/>
        <end position="689"/>
    </location>
</feature>
<evidence type="ECO:0000313" key="4">
    <source>
        <dbReference type="EMBL" id="KZC24518.1"/>
    </source>
</evidence>
<dbReference type="GO" id="GO:0016757">
    <property type="term" value="F:glycosyltransferase activity"/>
    <property type="evidence" value="ECO:0007669"/>
    <property type="project" value="InterPro"/>
</dbReference>
<comment type="caution">
    <text evidence="4">The sequence shown here is derived from an EMBL/GenBank/DDBJ whole genome shotgun (WGS) entry which is preliminary data.</text>
</comment>
<evidence type="ECO:0000259" key="3">
    <source>
        <dbReference type="Pfam" id="PF13439"/>
    </source>
</evidence>
<accession>A0A154QJZ7</accession>
<dbReference type="GO" id="GO:0009103">
    <property type="term" value="P:lipopolysaccharide biosynthetic process"/>
    <property type="evidence" value="ECO:0007669"/>
    <property type="project" value="TreeGrafter"/>
</dbReference>
<dbReference type="CDD" id="cd03809">
    <property type="entry name" value="GT4_MtfB-like"/>
    <property type="match status" value="1"/>
</dbReference>
<evidence type="ECO:0000259" key="2">
    <source>
        <dbReference type="Pfam" id="PF00534"/>
    </source>
</evidence>
<reference evidence="4 5" key="1">
    <citation type="journal article" date="2016" name="MBio">
        <title>Lateral Gene Transfer in a Heavy Metal-Contaminated-Groundwater Microbial Community.</title>
        <authorList>
            <person name="Hemme C.L."/>
            <person name="Green S.J."/>
            <person name="Rishishwar L."/>
            <person name="Prakash O."/>
            <person name="Pettenato A."/>
            <person name="Chakraborty R."/>
            <person name="Deutschbauer A.M."/>
            <person name="Van Nostrand J.D."/>
            <person name="Wu L."/>
            <person name="He Z."/>
            <person name="Jordan I.K."/>
            <person name="Hazen T.C."/>
            <person name="Arkin A.P."/>
            <person name="Kostka J.E."/>
            <person name="Zhou J."/>
        </authorList>
    </citation>
    <scope>NUCLEOTIDE SEQUENCE [LARGE SCALE GENOMIC DNA]</scope>
    <source>
        <strain evidence="4 5">FW104-T7</strain>
    </source>
</reference>
<proteinExistence type="predicted"/>
<dbReference type="Pfam" id="PF13439">
    <property type="entry name" value="Glyco_transf_4"/>
    <property type="match status" value="1"/>
</dbReference>
<dbReference type="STRING" id="416169.RHOFW104T7_08440"/>
<dbReference type="Proteomes" id="UP000076131">
    <property type="component" value="Unassembled WGS sequence"/>
</dbReference>
<keyword evidence="5" id="KW-1185">Reference proteome</keyword>
<dbReference type="AlphaFoldDB" id="A0A154QJZ7"/>
<dbReference type="InterPro" id="IPR001296">
    <property type="entry name" value="Glyco_trans_1"/>
</dbReference>
<dbReference type="Gene3D" id="3.40.50.2000">
    <property type="entry name" value="Glycogen Phosphorylase B"/>
    <property type="match status" value="3"/>
</dbReference>
<dbReference type="SUPFAM" id="SSF53756">
    <property type="entry name" value="UDP-Glycosyltransferase/glycogen phosphorylase"/>
    <property type="match status" value="2"/>
</dbReference>
<sequence>MEKLAILSNCAPQLLQALTDRNWHSIVLIQTSIEPWLNYLPPMGGKVVYFHDVRADYFIRTIASPHRGTVEPKEIRAIQQQEQRVTERADVVGFVSELDHQRASRLFRMRAVGGVAAISVDTSYYTPASANWVRDPRRVVLFTGHLGHPPNVDAVLYFLKEIWPSVLRRLPDAVFQAVGMVPAPALVAAMAEAPQCELHANVPDIRPYFWNASTYVVPMRYGGGVRQKIFEAWSMCVPVVCTTMAAEGTGAEHSVQCFLEDLPETFAERVATLLSGAECVPMVSVAKNFVESTNSVTAAAPGFQRLVEKAIAIKRSQPFKLLYDLRWMELGHAGGIEQATYELISAIGQIDRRNGYRVIAPRSACCEWEFPQGFDVQLHYSDHAERETEAMHSLLVNGLAESFGMAPILNAAMRNLAQYRKLDFDLVHSVAGYTHPDLIGFPNILTINDLQHIHYPGFFTPQQYEERERLYRASADRANHIICISEFTRQDVHRQYGVPLEKMSTVWIVPSRNVWHPIVDSQRDTILGRMGLRSPFLFFPAHCWPHKNHARLVDAFSRVVGRLPSELKLVLTGRAFPTDHPAAVMIRERGLGSRIIHLGYRSPLEIRALFQGCMSLVFPSLFEGYGMPVAEAIIAGKPVLCSNVTSLPEIAGDAALTFDPTDVDAIGEALVEITTRTELRTTLSAAAIRRRNLFAARRSAIQTMSVYNRVYQELYGVNP</sequence>
<evidence type="ECO:0000256" key="1">
    <source>
        <dbReference type="ARBA" id="ARBA00022679"/>
    </source>
</evidence>
<dbReference type="Pfam" id="PF13692">
    <property type="entry name" value="Glyco_trans_1_4"/>
    <property type="match status" value="1"/>
</dbReference>